<evidence type="ECO:0000313" key="2">
    <source>
        <dbReference type="Proteomes" id="UP000001935"/>
    </source>
</evidence>
<name>Q2IG60_ANADE</name>
<dbReference type="KEGG" id="ade:Adeh_3801"/>
<dbReference type="Proteomes" id="UP000001935">
    <property type="component" value="Chromosome"/>
</dbReference>
<gene>
    <name evidence="1" type="ordered locus">Adeh_3801</name>
</gene>
<evidence type="ECO:0000313" key="1">
    <source>
        <dbReference type="EMBL" id="ABC83567.1"/>
    </source>
</evidence>
<reference evidence="1" key="1">
    <citation type="submission" date="2006-01" db="EMBL/GenBank/DDBJ databases">
        <title>Complete sequence of Anaeromyxobacter dehalogenans 2CP-C.</title>
        <authorList>
            <consortium name="US DOE Joint Genome Institute"/>
            <person name="Copeland A."/>
            <person name="Lucas S."/>
            <person name="Lapidus A."/>
            <person name="Barry K."/>
            <person name="Detter J.C."/>
            <person name="Glavina T."/>
            <person name="Hammon N."/>
            <person name="Israni S."/>
            <person name="Pitluck S."/>
            <person name="Brettin T."/>
            <person name="Bruce D."/>
            <person name="Han C."/>
            <person name="Tapia R."/>
            <person name="Gilna P."/>
            <person name="Kiss H."/>
            <person name="Schmutz J."/>
            <person name="Larimer F."/>
            <person name="Land M."/>
            <person name="Kyrpides N."/>
            <person name="Anderson I."/>
            <person name="Sanford R.A."/>
            <person name="Ritalahti K.M."/>
            <person name="Thomas H.S."/>
            <person name="Kirby J.R."/>
            <person name="Zhulin I.B."/>
            <person name="Loeffler F.E."/>
            <person name="Richardson P."/>
        </authorList>
    </citation>
    <scope>NUCLEOTIDE SEQUENCE</scope>
    <source>
        <strain evidence="1">2CP-C</strain>
    </source>
</reference>
<organism evidence="1 2">
    <name type="scientific">Anaeromyxobacter dehalogenans (strain 2CP-C)</name>
    <dbReference type="NCBI Taxonomy" id="290397"/>
    <lineage>
        <taxon>Bacteria</taxon>
        <taxon>Pseudomonadati</taxon>
        <taxon>Myxococcota</taxon>
        <taxon>Myxococcia</taxon>
        <taxon>Myxococcales</taxon>
        <taxon>Cystobacterineae</taxon>
        <taxon>Anaeromyxobacteraceae</taxon>
        <taxon>Anaeromyxobacter</taxon>
    </lineage>
</organism>
<sequence length="102" mass="11081">MPRGRTRRDRTTESSMTYADERVAAEMGRVLLALYRAGMQVRVWPDALHGRAGARIVAGPSAKRRRTALKSASGSGDSPLQAIYAAVERMNERAGAIVVPLD</sequence>
<dbReference type="OrthoDB" id="5523287at2"/>
<dbReference type="EMBL" id="CP000251">
    <property type="protein sequence ID" value="ABC83567.1"/>
    <property type="molecule type" value="Genomic_DNA"/>
</dbReference>
<protein>
    <submittedName>
        <fullName evidence="1">Uncharacterized protein</fullName>
    </submittedName>
</protein>
<accession>Q2IG60</accession>
<proteinExistence type="predicted"/>
<dbReference type="AlphaFoldDB" id="Q2IG60"/>
<dbReference type="HOGENOM" id="CLU_2271534_0_0_7"/>